<protein>
    <recommendedName>
        <fullName evidence="4">Lipoprotein</fullName>
    </recommendedName>
</protein>
<dbReference type="Proteomes" id="UP001251085">
    <property type="component" value="Unassembled WGS sequence"/>
</dbReference>
<evidence type="ECO:0000256" key="1">
    <source>
        <dbReference type="SAM" id="SignalP"/>
    </source>
</evidence>
<keyword evidence="1" id="KW-0732">Signal</keyword>
<evidence type="ECO:0000313" key="2">
    <source>
        <dbReference type="EMBL" id="MDT1062891.1"/>
    </source>
</evidence>
<feature type="chain" id="PRO_5045096315" description="Lipoprotein" evidence="1">
    <location>
        <begin position="25"/>
        <end position="100"/>
    </location>
</feature>
<name>A0ABU3EF76_9RHOB</name>
<dbReference type="EMBL" id="JAVRQI010000010">
    <property type="protein sequence ID" value="MDT1062891.1"/>
    <property type="molecule type" value="Genomic_DNA"/>
</dbReference>
<evidence type="ECO:0000313" key="3">
    <source>
        <dbReference type="Proteomes" id="UP001251085"/>
    </source>
</evidence>
<dbReference type="RefSeq" id="WP_311759986.1">
    <property type="nucleotide sequence ID" value="NZ_JAVRQI010000010.1"/>
</dbReference>
<feature type="signal peptide" evidence="1">
    <location>
        <begin position="1"/>
        <end position="24"/>
    </location>
</feature>
<dbReference type="PROSITE" id="PS51257">
    <property type="entry name" value="PROKAR_LIPOPROTEIN"/>
    <property type="match status" value="1"/>
</dbReference>
<gene>
    <name evidence="2" type="ORF">RM190_13515</name>
</gene>
<sequence>MRIAMILLLLVLAACASPSPEFLAAPRHDLQIDGIDFAVFQKANRAEVIRLGYFSRRDRERVPGLMVQAAEQASGCRAIPFSLKTRVPGDTAEARINLKC</sequence>
<accession>A0ABU3EF76</accession>
<organism evidence="2 3">
    <name type="scientific">Paracoccus broussonetiae</name>
    <dbReference type="NCBI Taxonomy" id="3075834"/>
    <lineage>
        <taxon>Bacteria</taxon>
        <taxon>Pseudomonadati</taxon>
        <taxon>Pseudomonadota</taxon>
        <taxon>Alphaproteobacteria</taxon>
        <taxon>Rhodobacterales</taxon>
        <taxon>Paracoccaceae</taxon>
        <taxon>Paracoccus</taxon>
    </lineage>
</organism>
<evidence type="ECO:0008006" key="4">
    <source>
        <dbReference type="Google" id="ProtNLM"/>
    </source>
</evidence>
<reference evidence="3" key="1">
    <citation type="submission" date="2023-07" db="EMBL/GenBank/DDBJ databases">
        <title>Characterization of two Paracoccaceae strains isolated from Phycosphere and proposal of Xinfangfangia lacusdiani sp. nov.</title>
        <authorList>
            <person name="Deng Y."/>
            <person name="Zhang Y.Q."/>
        </authorList>
    </citation>
    <scope>NUCLEOTIDE SEQUENCE [LARGE SCALE GENOMIC DNA]</scope>
    <source>
        <strain evidence="3">CPCC 101403</strain>
    </source>
</reference>
<keyword evidence="3" id="KW-1185">Reference proteome</keyword>
<proteinExistence type="predicted"/>
<comment type="caution">
    <text evidence="2">The sequence shown here is derived from an EMBL/GenBank/DDBJ whole genome shotgun (WGS) entry which is preliminary data.</text>
</comment>